<accession>A0A2P2PBA7</accession>
<dbReference type="EMBL" id="GGEC01071459">
    <property type="protein sequence ID" value="MBX51943.1"/>
    <property type="molecule type" value="Transcribed_RNA"/>
</dbReference>
<sequence>MCISDQNPNKALAFVIVHWDHDSLNVHKLIYICSLSLSRSFFFSKEKGKTKHKENKIK</sequence>
<protein>
    <submittedName>
        <fullName evidence="1">Uncharacterized protein</fullName>
    </submittedName>
</protein>
<dbReference type="AlphaFoldDB" id="A0A2P2PBA7"/>
<proteinExistence type="predicted"/>
<evidence type="ECO:0000313" key="1">
    <source>
        <dbReference type="EMBL" id="MBX51943.1"/>
    </source>
</evidence>
<organism evidence="1">
    <name type="scientific">Rhizophora mucronata</name>
    <name type="common">Asiatic mangrove</name>
    <dbReference type="NCBI Taxonomy" id="61149"/>
    <lineage>
        <taxon>Eukaryota</taxon>
        <taxon>Viridiplantae</taxon>
        <taxon>Streptophyta</taxon>
        <taxon>Embryophyta</taxon>
        <taxon>Tracheophyta</taxon>
        <taxon>Spermatophyta</taxon>
        <taxon>Magnoliopsida</taxon>
        <taxon>eudicotyledons</taxon>
        <taxon>Gunneridae</taxon>
        <taxon>Pentapetalae</taxon>
        <taxon>rosids</taxon>
        <taxon>fabids</taxon>
        <taxon>Malpighiales</taxon>
        <taxon>Rhizophoraceae</taxon>
        <taxon>Rhizophora</taxon>
    </lineage>
</organism>
<name>A0A2P2PBA7_RHIMU</name>
<reference evidence="1" key="1">
    <citation type="submission" date="2018-02" db="EMBL/GenBank/DDBJ databases">
        <title>Rhizophora mucronata_Transcriptome.</title>
        <authorList>
            <person name="Meera S.P."/>
            <person name="Sreeshan A."/>
            <person name="Augustine A."/>
        </authorList>
    </citation>
    <scope>NUCLEOTIDE SEQUENCE</scope>
    <source>
        <tissue evidence="1">Leaf</tissue>
    </source>
</reference>